<sequence>MHDSTLRMDQVFLTYCIMAGLKVNVGRLFSSLPRKGVEKSKLRLIFPTVIHTLMTTAGVTKLTTDRISNDKMIIENKDVKRFLRNNTRLKTRNDPDKFVLGEAKLKSLRGEFKATLNSHRTLMSKQIDRQVVDLRGEVAALKKTVKSLHTIMLGWLKFEKSRDDANRMVLENEHPEVVSRMAPFPLHLLWEPAEHSPTLPE</sequence>
<organism evidence="1 2">
    <name type="scientific">Arctium lappa</name>
    <name type="common">Greater burdock</name>
    <name type="synonym">Lappa major</name>
    <dbReference type="NCBI Taxonomy" id="4217"/>
    <lineage>
        <taxon>Eukaryota</taxon>
        <taxon>Viridiplantae</taxon>
        <taxon>Streptophyta</taxon>
        <taxon>Embryophyta</taxon>
        <taxon>Tracheophyta</taxon>
        <taxon>Spermatophyta</taxon>
        <taxon>Magnoliopsida</taxon>
        <taxon>eudicotyledons</taxon>
        <taxon>Gunneridae</taxon>
        <taxon>Pentapetalae</taxon>
        <taxon>asterids</taxon>
        <taxon>campanulids</taxon>
        <taxon>Asterales</taxon>
        <taxon>Asteraceae</taxon>
        <taxon>Carduoideae</taxon>
        <taxon>Cardueae</taxon>
        <taxon>Arctiinae</taxon>
        <taxon>Arctium</taxon>
    </lineage>
</organism>
<keyword evidence="2" id="KW-1185">Reference proteome</keyword>
<gene>
    <name evidence="1" type="ORF">L6452_40640</name>
</gene>
<protein>
    <submittedName>
        <fullName evidence="1">Uncharacterized protein</fullName>
    </submittedName>
</protein>
<evidence type="ECO:0000313" key="1">
    <source>
        <dbReference type="EMBL" id="KAI3669405.1"/>
    </source>
</evidence>
<dbReference type="EMBL" id="CM042062">
    <property type="protein sequence ID" value="KAI3669405.1"/>
    <property type="molecule type" value="Genomic_DNA"/>
</dbReference>
<evidence type="ECO:0000313" key="2">
    <source>
        <dbReference type="Proteomes" id="UP001055879"/>
    </source>
</evidence>
<name>A0ACB8XMQ0_ARCLA</name>
<accession>A0ACB8XMQ0</accession>
<proteinExistence type="predicted"/>
<comment type="caution">
    <text evidence="1">The sequence shown here is derived from an EMBL/GenBank/DDBJ whole genome shotgun (WGS) entry which is preliminary data.</text>
</comment>
<reference evidence="2" key="1">
    <citation type="journal article" date="2022" name="Mol. Ecol. Resour.">
        <title>The genomes of chicory, endive, great burdock and yacon provide insights into Asteraceae palaeo-polyploidization history and plant inulin production.</title>
        <authorList>
            <person name="Fan W."/>
            <person name="Wang S."/>
            <person name="Wang H."/>
            <person name="Wang A."/>
            <person name="Jiang F."/>
            <person name="Liu H."/>
            <person name="Zhao H."/>
            <person name="Xu D."/>
            <person name="Zhang Y."/>
        </authorList>
    </citation>
    <scope>NUCLEOTIDE SEQUENCE [LARGE SCALE GENOMIC DNA]</scope>
    <source>
        <strain evidence="2">cv. Niubang</strain>
    </source>
</reference>
<reference evidence="1 2" key="2">
    <citation type="journal article" date="2022" name="Mol. Ecol. Resour.">
        <title>The genomes of chicory, endive, great burdock and yacon provide insights into Asteraceae paleo-polyploidization history and plant inulin production.</title>
        <authorList>
            <person name="Fan W."/>
            <person name="Wang S."/>
            <person name="Wang H."/>
            <person name="Wang A."/>
            <person name="Jiang F."/>
            <person name="Liu H."/>
            <person name="Zhao H."/>
            <person name="Xu D."/>
            <person name="Zhang Y."/>
        </authorList>
    </citation>
    <scope>NUCLEOTIDE SEQUENCE [LARGE SCALE GENOMIC DNA]</scope>
    <source>
        <strain evidence="2">cv. Niubang</strain>
    </source>
</reference>
<dbReference type="Proteomes" id="UP001055879">
    <property type="component" value="Linkage Group LG16"/>
</dbReference>